<dbReference type="AlphaFoldDB" id="A0A1F6CH72"/>
<name>A0A1F6CH72_9BACT</name>
<dbReference type="EMBL" id="MFKU01000016">
    <property type="protein sequence ID" value="OGG48222.1"/>
    <property type="molecule type" value="Genomic_DNA"/>
</dbReference>
<sequence>MTRALLDTLTEHTYSRSDFAYRLNLIREFLEFVFFTKRDVRASREVVGAFASHSNNPTADIAYLQSLPSSFLETFTQESFYATLDQLAEECTQLQTLSLTLPVVLARADVDAIGVWARRNVSSSLMITVDIDRTVSVGCRIIWNNQLHDFGFDQYVTQHETALRTSIHTKIEQSMSVAHPHT</sequence>
<evidence type="ECO:0000313" key="2">
    <source>
        <dbReference type="Proteomes" id="UP000178815"/>
    </source>
</evidence>
<evidence type="ECO:0000313" key="1">
    <source>
        <dbReference type="EMBL" id="OGG48222.1"/>
    </source>
</evidence>
<proteinExistence type="predicted"/>
<reference evidence="1 2" key="1">
    <citation type="journal article" date="2016" name="Nat. Commun.">
        <title>Thousands of microbial genomes shed light on interconnected biogeochemical processes in an aquifer system.</title>
        <authorList>
            <person name="Anantharaman K."/>
            <person name="Brown C.T."/>
            <person name="Hug L.A."/>
            <person name="Sharon I."/>
            <person name="Castelle C.J."/>
            <person name="Probst A.J."/>
            <person name="Thomas B.C."/>
            <person name="Singh A."/>
            <person name="Wilkins M.J."/>
            <person name="Karaoz U."/>
            <person name="Brodie E.L."/>
            <person name="Williams K.H."/>
            <person name="Hubbard S.S."/>
            <person name="Banfield J.F."/>
        </authorList>
    </citation>
    <scope>NUCLEOTIDE SEQUENCE [LARGE SCALE GENOMIC DNA]</scope>
</reference>
<evidence type="ECO:0008006" key="3">
    <source>
        <dbReference type="Google" id="ProtNLM"/>
    </source>
</evidence>
<protein>
    <recommendedName>
        <fullName evidence="3">ATP synthase subunit delta</fullName>
    </recommendedName>
</protein>
<dbReference type="STRING" id="1798481.A2678_01405"/>
<dbReference type="Proteomes" id="UP000178815">
    <property type="component" value="Unassembled WGS sequence"/>
</dbReference>
<organism evidence="1 2">
    <name type="scientific">Candidatus Kaiserbacteria bacterium RIFCSPHIGHO2_01_FULL_53_31</name>
    <dbReference type="NCBI Taxonomy" id="1798481"/>
    <lineage>
        <taxon>Bacteria</taxon>
        <taxon>Candidatus Kaiseribacteriota</taxon>
    </lineage>
</organism>
<gene>
    <name evidence="1" type="ORF">A2678_01405</name>
</gene>
<comment type="caution">
    <text evidence="1">The sequence shown here is derived from an EMBL/GenBank/DDBJ whole genome shotgun (WGS) entry which is preliminary data.</text>
</comment>
<accession>A0A1F6CH72</accession>